<sequence>MFHCGRFVNNFKNYEVGTITYINHCNSDEMSLVELGNMTKEIGIIGCFGYFHYVSSGELKQLVCDNDAYVMSNYVDSGRIIDVFVKNVDEQNLHIVESVIIEHMRSFEKMIIPDAHA</sequence>
<dbReference type="EMBL" id="BAABME010022299">
    <property type="protein sequence ID" value="GAA0165462.1"/>
    <property type="molecule type" value="Genomic_DNA"/>
</dbReference>
<dbReference type="Proteomes" id="UP001454036">
    <property type="component" value="Unassembled WGS sequence"/>
</dbReference>
<gene>
    <name evidence="2" type="ORF">LIER_39986</name>
</gene>
<reference evidence="2 3" key="1">
    <citation type="submission" date="2024-01" db="EMBL/GenBank/DDBJ databases">
        <title>The complete chloroplast genome sequence of Lithospermum erythrorhizon: insights into the phylogenetic relationship among Boraginaceae species and the maternal lineages of purple gromwells.</title>
        <authorList>
            <person name="Okada T."/>
            <person name="Watanabe K."/>
        </authorList>
    </citation>
    <scope>NUCLEOTIDE SEQUENCE [LARGE SCALE GENOMIC DNA]</scope>
</reference>
<organism evidence="2 3">
    <name type="scientific">Lithospermum erythrorhizon</name>
    <name type="common">Purple gromwell</name>
    <name type="synonym">Lithospermum officinale var. erythrorhizon</name>
    <dbReference type="NCBI Taxonomy" id="34254"/>
    <lineage>
        <taxon>Eukaryota</taxon>
        <taxon>Viridiplantae</taxon>
        <taxon>Streptophyta</taxon>
        <taxon>Embryophyta</taxon>
        <taxon>Tracheophyta</taxon>
        <taxon>Spermatophyta</taxon>
        <taxon>Magnoliopsida</taxon>
        <taxon>eudicotyledons</taxon>
        <taxon>Gunneridae</taxon>
        <taxon>Pentapetalae</taxon>
        <taxon>asterids</taxon>
        <taxon>lamiids</taxon>
        <taxon>Boraginales</taxon>
        <taxon>Boraginaceae</taxon>
        <taxon>Boraginoideae</taxon>
        <taxon>Lithospermeae</taxon>
        <taxon>Lithospermum</taxon>
    </lineage>
</organism>
<dbReference type="InterPro" id="IPR058594">
    <property type="entry name" value="PB1-like_dom_pln"/>
</dbReference>
<comment type="caution">
    <text evidence="2">The sequence shown here is derived from an EMBL/GenBank/DDBJ whole genome shotgun (WGS) entry which is preliminary data.</text>
</comment>
<keyword evidence="3" id="KW-1185">Reference proteome</keyword>
<feature type="domain" description="PB1-like" evidence="1">
    <location>
        <begin position="2"/>
        <end position="82"/>
    </location>
</feature>
<proteinExistence type="predicted"/>
<name>A0AAV3QTP2_LITER</name>
<dbReference type="AlphaFoldDB" id="A0AAV3QTP2"/>
<evidence type="ECO:0000313" key="3">
    <source>
        <dbReference type="Proteomes" id="UP001454036"/>
    </source>
</evidence>
<protein>
    <recommendedName>
        <fullName evidence="1">PB1-like domain-containing protein</fullName>
    </recommendedName>
</protein>
<dbReference type="Pfam" id="PF26130">
    <property type="entry name" value="PB1-like"/>
    <property type="match status" value="1"/>
</dbReference>
<evidence type="ECO:0000259" key="1">
    <source>
        <dbReference type="Pfam" id="PF26130"/>
    </source>
</evidence>
<accession>A0AAV3QTP2</accession>
<evidence type="ECO:0000313" key="2">
    <source>
        <dbReference type="EMBL" id="GAA0165462.1"/>
    </source>
</evidence>